<evidence type="ECO:0000256" key="8">
    <source>
        <dbReference type="ARBA" id="ARBA00023125"/>
    </source>
</evidence>
<reference evidence="13" key="1">
    <citation type="submission" date="2016-11" db="EMBL/GenBank/DDBJ databases">
        <authorList>
            <person name="Guldener U."/>
        </authorList>
    </citation>
    <scope>NUCLEOTIDE SEQUENCE [LARGE SCALE GENOMIC DNA]</scope>
</reference>
<dbReference type="Gene3D" id="3.40.1360.10">
    <property type="match status" value="1"/>
</dbReference>
<dbReference type="Proteomes" id="UP000183365">
    <property type="component" value="Unassembled WGS sequence"/>
</dbReference>
<evidence type="ECO:0000259" key="11">
    <source>
        <dbReference type="Pfam" id="PF21180"/>
    </source>
</evidence>
<dbReference type="PANTHER" id="PTHR10848">
    <property type="entry name" value="MEIOTIC RECOMBINATION PROTEIN SPO11"/>
    <property type="match status" value="1"/>
</dbReference>
<dbReference type="GO" id="GO:0042138">
    <property type="term" value="P:meiotic DNA double-strand break formation"/>
    <property type="evidence" value="ECO:0007669"/>
    <property type="project" value="TreeGrafter"/>
</dbReference>
<keyword evidence="7" id="KW-0799">Topoisomerase</keyword>
<keyword evidence="13" id="KW-1185">Reference proteome</keyword>
<dbReference type="OrthoDB" id="5377392at2759"/>
<feature type="domain" description="Spo11/DNA topoisomerase VI subunit A N-terminal" evidence="10">
    <location>
        <begin position="111"/>
        <end position="170"/>
    </location>
</feature>
<accession>A0A1L0CML2</accession>
<protein>
    <recommendedName>
        <fullName evidence="4">DNA topoisomerase (ATP-hydrolyzing)</fullName>
        <ecNumber evidence="4">5.6.2.2</ecNumber>
    </recommendedName>
</protein>
<keyword evidence="5" id="KW-0479">Metal-binding</keyword>
<dbReference type="EMBL" id="FQNF01000028">
    <property type="protein sequence ID" value="SGZ39649.1"/>
    <property type="molecule type" value="Genomic_DNA"/>
</dbReference>
<proteinExistence type="inferred from homology"/>
<dbReference type="GO" id="GO:0046872">
    <property type="term" value="F:metal ion binding"/>
    <property type="evidence" value="ECO:0007669"/>
    <property type="project" value="UniProtKB-KW"/>
</dbReference>
<comment type="catalytic activity">
    <reaction evidence="1">
        <text>ATP-dependent breakage, passage and rejoining of double-stranded DNA.</text>
        <dbReference type="EC" id="5.6.2.2"/>
    </reaction>
</comment>
<dbReference type="GO" id="GO:0003677">
    <property type="term" value="F:DNA binding"/>
    <property type="evidence" value="ECO:0007669"/>
    <property type="project" value="UniProtKB-KW"/>
</dbReference>
<comment type="cofactor">
    <cofactor evidence="2">
        <name>Mg(2+)</name>
        <dbReference type="ChEBI" id="CHEBI:18420"/>
    </cofactor>
</comment>
<dbReference type="InterPro" id="IPR034136">
    <property type="entry name" value="TOPRIM_Topo6A/Spo11"/>
</dbReference>
<evidence type="ECO:0000256" key="6">
    <source>
        <dbReference type="ARBA" id="ARBA00022842"/>
    </source>
</evidence>
<keyword evidence="8" id="KW-0238">DNA-binding</keyword>
<keyword evidence="6" id="KW-0460">Magnesium</keyword>
<dbReference type="GO" id="GO:0000228">
    <property type="term" value="C:nuclear chromosome"/>
    <property type="evidence" value="ECO:0007669"/>
    <property type="project" value="TreeGrafter"/>
</dbReference>
<comment type="similarity">
    <text evidence="3">Belongs to the TOP6A family.</text>
</comment>
<dbReference type="VEuPathDB" id="FungiDB:HGUI_01849"/>
<evidence type="ECO:0000256" key="7">
    <source>
        <dbReference type="ARBA" id="ARBA00023029"/>
    </source>
</evidence>
<evidence type="ECO:0000256" key="4">
    <source>
        <dbReference type="ARBA" id="ARBA00012895"/>
    </source>
</evidence>
<keyword evidence="9" id="KW-0413">Isomerase</keyword>
<feature type="domain" description="Topoisomerase 6 subunit A/Spo11 TOPRIM" evidence="11">
    <location>
        <begin position="225"/>
        <end position="396"/>
    </location>
</feature>
<evidence type="ECO:0000259" key="10">
    <source>
        <dbReference type="Pfam" id="PF04406"/>
    </source>
</evidence>
<dbReference type="EC" id="5.6.2.2" evidence="4"/>
<dbReference type="InterPro" id="IPR036078">
    <property type="entry name" value="Spo11/TopoVI_A_sf"/>
</dbReference>
<dbReference type="Pfam" id="PF04406">
    <property type="entry name" value="TP6A_N"/>
    <property type="match status" value="1"/>
</dbReference>
<name>A0A1L0CML2_9ASCO</name>
<evidence type="ECO:0000313" key="12">
    <source>
        <dbReference type="EMBL" id="SGZ39649.1"/>
    </source>
</evidence>
<dbReference type="SUPFAM" id="SSF56726">
    <property type="entry name" value="DNA topoisomerase IV, alpha subunit"/>
    <property type="match status" value="1"/>
</dbReference>
<evidence type="ECO:0000256" key="2">
    <source>
        <dbReference type="ARBA" id="ARBA00001946"/>
    </source>
</evidence>
<dbReference type="PRINTS" id="PR01550">
    <property type="entry name" value="TOP6AFAMILY"/>
</dbReference>
<dbReference type="GO" id="GO:0003918">
    <property type="term" value="F:DNA topoisomerase type II (double strand cut, ATP-hydrolyzing) activity"/>
    <property type="evidence" value="ECO:0007669"/>
    <property type="project" value="UniProtKB-EC"/>
</dbReference>
<dbReference type="InterPro" id="IPR013049">
    <property type="entry name" value="Spo11/TopoVI_A_N"/>
</dbReference>
<sequence length="411" mass="47693">MGLFNTGLPNFNQLIKDHNIKSSRQDLINILSKSTDDNTQKCFIDNFRKDSSNSVCEYIEKQIQYIETAVKNDISFYFYFIGPGKRGKKTKYGLPYYPLDRIKRHSTNNTMMFINVLHELNDLSSHNKELVLRDVFYKNVEIYDKKQQNFNFILEKFLGTLQVDRSLFNINAAQKGEYFCCDNLKILENDKLNILVKGKNLIPKSNGLDSLAEVAITDLETPLNLLIVEKDAVFSDIISNIDKMLLSKWLIITGRGQPDKATLDFVCKISRSNQIKAIYVLTDLDPYGIYIGLNYMNSVMNFTENHSYLKRERSMKYLGVRIFDMLFNGKNFLNNECVNKIFIPYLMKDYRIATNCVKKIIVNEHFDSSFSIKQLLKETQRQIFFGCKVEINSLNNGDVCSWLTTKFSSIE</sequence>
<dbReference type="GO" id="GO:0007131">
    <property type="term" value="P:reciprocal meiotic recombination"/>
    <property type="evidence" value="ECO:0007669"/>
    <property type="project" value="TreeGrafter"/>
</dbReference>
<evidence type="ECO:0000313" key="13">
    <source>
        <dbReference type="Proteomes" id="UP000183365"/>
    </source>
</evidence>
<organism evidence="12 13">
    <name type="scientific">Hanseniaspora guilliermondii</name>
    <dbReference type="NCBI Taxonomy" id="56406"/>
    <lineage>
        <taxon>Eukaryota</taxon>
        <taxon>Fungi</taxon>
        <taxon>Dikarya</taxon>
        <taxon>Ascomycota</taxon>
        <taxon>Saccharomycotina</taxon>
        <taxon>Saccharomycetes</taxon>
        <taxon>Saccharomycodales</taxon>
        <taxon>Saccharomycodaceae</taxon>
        <taxon>Hanseniaspora</taxon>
    </lineage>
</organism>
<dbReference type="GO" id="GO:0000706">
    <property type="term" value="P:meiotic DNA double-strand break processing"/>
    <property type="evidence" value="ECO:0007669"/>
    <property type="project" value="TreeGrafter"/>
</dbReference>
<evidence type="ECO:0000256" key="3">
    <source>
        <dbReference type="ARBA" id="ARBA00006559"/>
    </source>
</evidence>
<evidence type="ECO:0000256" key="1">
    <source>
        <dbReference type="ARBA" id="ARBA00000185"/>
    </source>
</evidence>
<evidence type="ECO:0000256" key="9">
    <source>
        <dbReference type="ARBA" id="ARBA00023235"/>
    </source>
</evidence>
<dbReference type="PANTHER" id="PTHR10848:SF0">
    <property type="entry name" value="MEIOTIC RECOMBINATION PROTEIN SPO11"/>
    <property type="match status" value="1"/>
</dbReference>
<gene>
    <name evidence="12" type="ORF">HGUI_01849</name>
</gene>
<dbReference type="Pfam" id="PF21180">
    <property type="entry name" value="TOP6A-Spo11_Toprim"/>
    <property type="match status" value="1"/>
</dbReference>
<dbReference type="InterPro" id="IPR002815">
    <property type="entry name" value="Spo11/TopoVI_A"/>
</dbReference>
<evidence type="ECO:0000256" key="5">
    <source>
        <dbReference type="ARBA" id="ARBA00022723"/>
    </source>
</evidence>
<dbReference type="GO" id="GO:0005524">
    <property type="term" value="F:ATP binding"/>
    <property type="evidence" value="ECO:0007669"/>
    <property type="project" value="InterPro"/>
</dbReference>
<dbReference type="AlphaFoldDB" id="A0A1L0CML2"/>